<reference evidence="9 10" key="2">
    <citation type="journal article" date="2017" name="Antonie Van Leeuwenhoek">
        <title>Rhizobium rhizosphaerae sp. nov., a novel species isolated from rice rhizosphere.</title>
        <authorList>
            <person name="Zhao J.J."/>
            <person name="Zhang J."/>
            <person name="Zhang R.J."/>
            <person name="Zhang C.W."/>
            <person name="Yin H.Q."/>
            <person name="Zhang X.X."/>
        </authorList>
    </citation>
    <scope>NUCLEOTIDE SEQUENCE [LARGE SCALE GENOMIC DNA]</scope>
    <source>
        <strain evidence="9 10">ACAM 611</strain>
    </source>
</reference>
<dbReference type="Gene3D" id="2.40.50.100">
    <property type="match status" value="1"/>
</dbReference>
<dbReference type="Gene3D" id="2.40.30.170">
    <property type="match status" value="1"/>
</dbReference>
<dbReference type="eggNOG" id="COG0845">
    <property type="taxonomic scope" value="Bacteria"/>
</dbReference>
<comment type="caution">
    <text evidence="9">The sequence shown here is derived from an EMBL/GenBank/DDBJ whole genome shotgun (WGS) entry which is preliminary data.</text>
</comment>
<feature type="coiled-coil region" evidence="4">
    <location>
        <begin position="175"/>
        <end position="202"/>
    </location>
</feature>
<evidence type="ECO:0000259" key="8">
    <source>
        <dbReference type="Pfam" id="PF25967"/>
    </source>
</evidence>
<evidence type="ECO:0000256" key="2">
    <source>
        <dbReference type="ARBA" id="ARBA00009477"/>
    </source>
</evidence>
<evidence type="ECO:0000313" key="9">
    <source>
        <dbReference type="EMBL" id="GAB54166.1"/>
    </source>
</evidence>
<keyword evidence="4" id="KW-0175">Coiled coil</keyword>
<keyword evidence="6" id="KW-1133">Transmembrane helix</keyword>
<dbReference type="GO" id="GO:0015562">
    <property type="term" value="F:efflux transmembrane transporter activity"/>
    <property type="evidence" value="ECO:0007669"/>
    <property type="project" value="TreeGrafter"/>
</dbReference>
<dbReference type="GO" id="GO:1990281">
    <property type="term" value="C:efflux pump complex"/>
    <property type="evidence" value="ECO:0007669"/>
    <property type="project" value="TreeGrafter"/>
</dbReference>
<feature type="region of interest" description="Disordered" evidence="5">
    <location>
        <begin position="1"/>
        <end position="20"/>
    </location>
</feature>
<dbReference type="Proteomes" id="UP000053586">
    <property type="component" value="Unassembled WGS sequence"/>
</dbReference>
<dbReference type="PANTHER" id="PTHR30469:SF11">
    <property type="entry name" value="BLL4320 PROTEIN"/>
    <property type="match status" value="1"/>
</dbReference>
<evidence type="ECO:0000313" key="10">
    <source>
        <dbReference type="Proteomes" id="UP000053586"/>
    </source>
</evidence>
<sequence>MPESYRDNLQESNPPQFAPSGIEPVKPNRLLLALITVVSFALLAILMIFSGNQSVLALDEDKLLVMQQAKVEVSIIKMHASYIKPRVVYGQIGAVQQSDIGFELNGTLRQLAVLEGVSVVKGQVLANLDTARLAARKNELNSELQSAKADATLAKLSEARIVQLVEKGLEPQQRLDEVKAQLDAANAAASEAQARLASLGVELAKSSLKAPFAGQVVRQYVDAGTVLNAGQAVFSILAKDALEARIGLPEQTAFGLSIGENRQLAMHDQIFMAQVASVAKQRNQATRTIDAVFSIDQNLLSAQQKALIISGDLVSLTVDIPMQTRGAWVPLSALASSVRGLWTLYVVDANNTIQTRLVSIEYADNTNAFVSGAINDGEKVVVSGIHRLVPQQSVSNVVEVENQFTHASARSKATAVKGL</sequence>
<organism evidence="9 10">
    <name type="scientific">Glaciecola punicea ACAM 611</name>
    <dbReference type="NCBI Taxonomy" id="1121923"/>
    <lineage>
        <taxon>Bacteria</taxon>
        <taxon>Pseudomonadati</taxon>
        <taxon>Pseudomonadota</taxon>
        <taxon>Gammaproteobacteria</taxon>
        <taxon>Alteromonadales</taxon>
        <taxon>Alteromonadaceae</taxon>
        <taxon>Glaciecola</taxon>
    </lineage>
</organism>
<dbReference type="InterPro" id="IPR006143">
    <property type="entry name" value="RND_pump_MFP"/>
</dbReference>
<keyword evidence="3" id="KW-0813">Transport</keyword>
<feature type="domain" description="Multidrug resistance protein MdtA-like C-terminal permuted SH3" evidence="8">
    <location>
        <begin position="329"/>
        <end position="387"/>
    </location>
</feature>
<dbReference type="Pfam" id="PF25917">
    <property type="entry name" value="BSH_RND"/>
    <property type="match status" value="1"/>
</dbReference>
<evidence type="ECO:0000256" key="6">
    <source>
        <dbReference type="SAM" id="Phobius"/>
    </source>
</evidence>
<dbReference type="Pfam" id="PF25967">
    <property type="entry name" value="RND-MFP_C"/>
    <property type="match status" value="1"/>
</dbReference>
<accession>H5T789</accession>
<dbReference type="Gene3D" id="1.10.287.470">
    <property type="entry name" value="Helix hairpin bin"/>
    <property type="match status" value="1"/>
</dbReference>
<dbReference type="STRING" id="56804.BAE46_03415"/>
<proteinExistence type="inferred from homology"/>
<dbReference type="Gene3D" id="2.40.420.20">
    <property type="match status" value="1"/>
</dbReference>
<name>H5T789_9ALTE</name>
<evidence type="ECO:0000256" key="1">
    <source>
        <dbReference type="ARBA" id="ARBA00004196"/>
    </source>
</evidence>
<dbReference type="NCBIfam" id="TIGR01730">
    <property type="entry name" value="RND_mfp"/>
    <property type="match status" value="1"/>
</dbReference>
<dbReference type="InterPro" id="IPR058627">
    <property type="entry name" value="MdtA-like_C"/>
</dbReference>
<comment type="subcellular location">
    <subcellularLocation>
        <location evidence="1">Cell envelope</location>
    </subcellularLocation>
</comment>
<feature type="transmembrane region" description="Helical" evidence="6">
    <location>
        <begin position="30"/>
        <end position="49"/>
    </location>
</feature>
<reference evidence="9 10" key="1">
    <citation type="journal article" date="2012" name="J. Bacteriol.">
        <title>Genome sequence of proteorhodopsin-containing sea ice bacterium Glaciecola punicea ACAM 611T.</title>
        <authorList>
            <person name="Qin Q.-L."/>
            <person name="Xie B.-B."/>
            <person name="Shu Y.-L."/>
            <person name="Rong J.-C."/>
            <person name="Zhao D.-L."/>
            <person name="Zhang X.-Y."/>
            <person name="Chen X.-L."/>
            <person name="Zhou B.-C."/>
            <person name="Zhanga Y.-Z."/>
        </authorList>
    </citation>
    <scope>NUCLEOTIDE SEQUENCE [LARGE SCALE GENOMIC DNA]</scope>
    <source>
        <strain evidence="9 10">ACAM 611</strain>
    </source>
</reference>
<evidence type="ECO:0000256" key="3">
    <source>
        <dbReference type="ARBA" id="ARBA00022448"/>
    </source>
</evidence>
<evidence type="ECO:0000259" key="7">
    <source>
        <dbReference type="Pfam" id="PF25917"/>
    </source>
</evidence>
<dbReference type="EMBL" id="BAET01000002">
    <property type="protein sequence ID" value="GAB54166.1"/>
    <property type="molecule type" value="Genomic_DNA"/>
</dbReference>
<evidence type="ECO:0000256" key="4">
    <source>
        <dbReference type="SAM" id="Coils"/>
    </source>
</evidence>
<dbReference type="InterPro" id="IPR058625">
    <property type="entry name" value="MdtA-like_BSH"/>
</dbReference>
<dbReference type="OrthoDB" id="266524at2"/>
<dbReference type="AlphaFoldDB" id="H5T789"/>
<keyword evidence="10" id="KW-1185">Reference proteome</keyword>
<evidence type="ECO:0000256" key="5">
    <source>
        <dbReference type="SAM" id="MobiDB-lite"/>
    </source>
</evidence>
<comment type="similarity">
    <text evidence="2">Belongs to the membrane fusion protein (MFP) (TC 8.A.1) family.</text>
</comment>
<dbReference type="RefSeq" id="WP_006002133.1">
    <property type="nucleotide sequence ID" value="NZ_BAET01000002.1"/>
</dbReference>
<keyword evidence="6" id="KW-0472">Membrane</keyword>
<protein>
    <submittedName>
        <fullName evidence="9">Uncharacterized protein</fullName>
    </submittedName>
</protein>
<dbReference type="PANTHER" id="PTHR30469">
    <property type="entry name" value="MULTIDRUG RESISTANCE PROTEIN MDTA"/>
    <property type="match status" value="1"/>
</dbReference>
<keyword evidence="6" id="KW-0812">Transmembrane</keyword>
<dbReference type="SUPFAM" id="SSF111369">
    <property type="entry name" value="HlyD-like secretion proteins"/>
    <property type="match status" value="1"/>
</dbReference>
<gene>
    <name evidence="9" type="ORF">GPUN_0012</name>
</gene>
<feature type="domain" description="Multidrug resistance protein MdtA-like barrel-sandwich hybrid" evidence="7">
    <location>
        <begin position="98"/>
        <end position="237"/>
    </location>
</feature>